<dbReference type="RefSeq" id="XP_013347317.1">
    <property type="nucleotide sequence ID" value="XM_013491863.1"/>
</dbReference>
<dbReference type="EMBL" id="KL584751">
    <property type="protein sequence ID" value="KEQ98848.1"/>
    <property type="molecule type" value="Genomic_DNA"/>
</dbReference>
<feature type="compositionally biased region" description="Polar residues" evidence="2">
    <location>
        <begin position="248"/>
        <end position="266"/>
    </location>
</feature>
<dbReference type="STRING" id="1043005.A0A074YLZ4"/>
<evidence type="ECO:0000256" key="2">
    <source>
        <dbReference type="SAM" id="MobiDB-lite"/>
    </source>
</evidence>
<dbReference type="OMA" id="DTGIHAG"/>
<dbReference type="OrthoDB" id="1918685at2759"/>
<feature type="compositionally biased region" description="Basic residues" evidence="2">
    <location>
        <begin position="64"/>
        <end position="80"/>
    </location>
</feature>
<dbReference type="InParanoid" id="A0A074YLZ4"/>
<feature type="compositionally biased region" description="Polar residues" evidence="2">
    <location>
        <begin position="285"/>
        <end position="304"/>
    </location>
</feature>
<name>A0A074YLZ4_AURSE</name>
<evidence type="ECO:0000313" key="5">
    <source>
        <dbReference type="Proteomes" id="UP000030641"/>
    </source>
</evidence>
<feature type="compositionally biased region" description="Polar residues" evidence="2">
    <location>
        <begin position="147"/>
        <end position="190"/>
    </location>
</feature>
<feature type="domain" description="C3H1-type" evidence="3">
    <location>
        <begin position="504"/>
        <end position="532"/>
    </location>
</feature>
<dbReference type="AlphaFoldDB" id="A0A074YLZ4"/>
<dbReference type="GeneID" id="25363157"/>
<dbReference type="PROSITE" id="PS50103">
    <property type="entry name" value="ZF_C3H1"/>
    <property type="match status" value="2"/>
</dbReference>
<organism evidence="4 5">
    <name type="scientific">Aureobasidium subglaciale (strain EXF-2481)</name>
    <name type="common">Aureobasidium pullulans var. subglaciale</name>
    <dbReference type="NCBI Taxonomy" id="1043005"/>
    <lineage>
        <taxon>Eukaryota</taxon>
        <taxon>Fungi</taxon>
        <taxon>Dikarya</taxon>
        <taxon>Ascomycota</taxon>
        <taxon>Pezizomycotina</taxon>
        <taxon>Dothideomycetes</taxon>
        <taxon>Dothideomycetidae</taxon>
        <taxon>Dothideales</taxon>
        <taxon>Saccotheciaceae</taxon>
        <taxon>Aureobasidium</taxon>
    </lineage>
</organism>
<dbReference type="InterPro" id="IPR000571">
    <property type="entry name" value="Znf_CCCH"/>
</dbReference>
<feature type="compositionally biased region" description="Basic and acidic residues" evidence="2">
    <location>
        <begin position="559"/>
        <end position="594"/>
    </location>
</feature>
<dbReference type="SMART" id="SM00356">
    <property type="entry name" value="ZnF_C3H1"/>
    <property type="match status" value="2"/>
</dbReference>
<feature type="region of interest" description="Disordered" evidence="2">
    <location>
        <begin position="556"/>
        <end position="622"/>
    </location>
</feature>
<gene>
    <name evidence="4" type="ORF">AUEXF2481DRAFT_26097</name>
</gene>
<feature type="zinc finger region" description="C3H1-type" evidence="1">
    <location>
        <begin position="504"/>
        <end position="532"/>
    </location>
</feature>
<dbReference type="HOGENOM" id="CLU_301096_0_0_1"/>
<protein>
    <recommendedName>
        <fullName evidence="3">C3H1-type domain-containing protein</fullName>
    </recommendedName>
</protein>
<dbReference type="Proteomes" id="UP000030641">
    <property type="component" value="Unassembled WGS sequence"/>
</dbReference>
<feature type="compositionally biased region" description="Basic residues" evidence="2">
    <location>
        <begin position="92"/>
        <end position="109"/>
    </location>
</feature>
<evidence type="ECO:0000313" key="4">
    <source>
        <dbReference type="EMBL" id="KEQ98848.1"/>
    </source>
</evidence>
<feature type="zinc finger region" description="C3H1-type" evidence="1">
    <location>
        <begin position="471"/>
        <end position="499"/>
    </location>
</feature>
<keyword evidence="1" id="KW-0863">Zinc-finger</keyword>
<dbReference type="Gene3D" id="4.10.1000.10">
    <property type="entry name" value="Zinc finger, CCCH-type"/>
    <property type="match status" value="1"/>
</dbReference>
<evidence type="ECO:0000259" key="3">
    <source>
        <dbReference type="PROSITE" id="PS50103"/>
    </source>
</evidence>
<proteinExistence type="predicted"/>
<accession>A0A074YLZ4</accession>
<feature type="compositionally biased region" description="Basic and acidic residues" evidence="2">
    <location>
        <begin position="110"/>
        <end position="123"/>
    </location>
</feature>
<feature type="compositionally biased region" description="Polar residues" evidence="2">
    <location>
        <begin position="597"/>
        <end position="612"/>
    </location>
</feature>
<keyword evidence="5" id="KW-1185">Reference proteome</keyword>
<feature type="domain" description="C3H1-type" evidence="3">
    <location>
        <begin position="471"/>
        <end position="499"/>
    </location>
</feature>
<reference evidence="4 5" key="1">
    <citation type="journal article" date="2014" name="BMC Genomics">
        <title>Genome sequencing of four Aureobasidium pullulans varieties: biotechnological potential, stress tolerance, and description of new species.</title>
        <authorList>
            <person name="Gostin Ar C."/>
            <person name="Ohm R.A."/>
            <person name="Kogej T."/>
            <person name="Sonjak S."/>
            <person name="Turk M."/>
            <person name="Zajc J."/>
            <person name="Zalar P."/>
            <person name="Grube M."/>
            <person name="Sun H."/>
            <person name="Han J."/>
            <person name="Sharma A."/>
            <person name="Chiniquy J."/>
            <person name="Ngan C.Y."/>
            <person name="Lipzen A."/>
            <person name="Barry K."/>
            <person name="Grigoriev I.V."/>
            <person name="Gunde-Cimerman N."/>
        </authorList>
    </citation>
    <scope>NUCLEOTIDE SEQUENCE [LARGE SCALE GENOMIC DNA]</scope>
    <source>
        <strain evidence="4 5">EXF-2481</strain>
    </source>
</reference>
<feature type="region of interest" description="Disordered" evidence="2">
    <location>
        <begin position="19"/>
        <end position="47"/>
    </location>
</feature>
<dbReference type="GO" id="GO:0008270">
    <property type="term" value="F:zinc ion binding"/>
    <property type="evidence" value="ECO:0007669"/>
    <property type="project" value="UniProtKB-KW"/>
</dbReference>
<feature type="compositionally biased region" description="Polar residues" evidence="2">
    <location>
        <begin position="81"/>
        <end position="91"/>
    </location>
</feature>
<feature type="region of interest" description="Disordered" evidence="2">
    <location>
        <begin position="59"/>
        <end position="353"/>
    </location>
</feature>
<evidence type="ECO:0000256" key="1">
    <source>
        <dbReference type="PROSITE-ProRule" id="PRU00723"/>
    </source>
</evidence>
<keyword evidence="1" id="KW-0862">Zinc</keyword>
<keyword evidence="1" id="KW-0479">Metal-binding</keyword>
<sequence length="1131" mass="125406">MAAPKTRLIFEEYDDCDSVNTDSTAESEAKDEYSVEKRDIKAGKEKPFMVSKFEDAVEEYEKKREKRHARREEKRRKKALSRTSPTKSRGSTPRRRLVPKKTLIKKGLARKAERIESLSESPRRQLTPLFEPSTPDGSTGLKRKRSQANSRSPSPALSVNDPSNSQYSMFNETSTESPRASSTHSTTASIRTRVVDPINPAKSTGKISKPQPGIASNVALNKHKGSNVVSGLPKKPRLNETPVARSTAVGSSARPQPSELAKSSGTAIHRRASDGTPASALVRPKNTSNNAATENRSDPSTSADKTVPKTIPRLAGPSRLKPPINIFIGSKVRPRQRTRVSEYTPKDSTDPQFVNLSTRSRMQSYSHNEPAPDPNALKFIDPSTGKFIDKTVHGLSTSNSSQIEIDVARGSDSVGSATASMSAPALPNRSVAMSEPHWEPLNGRITPQSAQVADSRPAYLSAQPSDIARPSRKRITCRFWYRGTCKHSEADCHHAHALTGQLDPKKPATCSFWEKSRCRFNDEECEYYHGYDFEQQSNSTRSGAVEDYNGFKAIQQARKRSESPDRYGLRQAEVEGPRERPSLPHVSSRLDERASVLSPSMTSTASFETTRNPARDPPAENIGTDVATLDTAPSFDVAMPDVQDEEILGPIDIRLSIKPATPPAYAMDIRLSFDSGAGRTKALDTIGANSTLEGSELCRSRDFEAHWYSSDKSWASGGATCTSGNPVAKYLEEFLILHSSGVVARIGGYVLVVYPTQNPDWKFMPHRGPEKPGLRWYLQAASPGALEPIATKPTKSSFTSMCAEHLGLAPELLFAGNKGKKVEKVVYLFFPREAPETKLIEAFLVDVGAKSFHSDDTGLFNQFCGKGTTANRVVLFHPSMNTFWKLPGFWNVLATSINIFQVGISRTVKFRPDSPLAYNCTRLFPSGTLTLITDDVFKYQPALALRVLNAFVGYKIKPEGGRNDRIYCRPGILAWLAELIDEDREKSLLPEDSPRVKCWHLACELLGTPVADNNRNPFRVDMSPPSMLYSPPKSEMPTYGPSWDSSEEEATDFLVGWFAGHCVDECENYRRFHVLYEQHGTSAAQTPGLLQPENPKDPREWMKKFTHLKVTTSARYMVHLEQYEKSKTMPH</sequence>
<feature type="compositionally biased region" description="Basic and acidic residues" evidence="2">
    <location>
        <begin position="27"/>
        <end position="47"/>
    </location>
</feature>